<evidence type="ECO:0000313" key="4">
    <source>
        <dbReference type="EMBL" id="MFC0079950.1"/>
    </source>
</evidence>
<reference evidence="4 5" key="1">
    <citation type="submission" date="2024-09" db="EMBL/GenBank/DDBJ databases">
        <authorList>
            <person name="Sun Q."/>
            <person name="Mori K."/>
        </authorList>
    </citation>
    <scope>NUCLEOTIDE SEQUENCE [LARGE SCALE GENOMIC DNA]</scope>
    <source>
        <strain evidence="4 5">CGMCC 1.12926</strain>
    </source>
</reference>
<dbReference type="EMBL" id="JBHLYW010000029">
    <property type="protein sequence ID" value="MFC0079950.1"/>
    <property type="molecule type" value="Genomic_DNA"/>
</dbReference>
<protein>
    <submittedName>
        <fullName evidence="4">Glycosyltransferase</fullName>
        <ecNumber evidence="4">2.4.-.-</ecNumber>
    </submittedName>
</protein>
<feature type="domain" description="Glycosyl transferase family 1" evidence="2">
    <location>
        <begin position="200"/>
        <end position="357"/>
    </location>
</feature>
<dbReference type="GO" id="GO:0016757">
    <property type="term" value="F:glycosyltransferase activity"/>
    <property type="evidence" value="ECO:0007669"/>
    <property type="project" value="UniProtKB-KW"/>
</dbReference>
<keyword evidence="1 4" id="KW-0808">Transferase</keyword>
<keyword evidence="4" id="KW-0328">Glycosyltransferase</keyword>
<organism evidence="4 5">
    <name type="scientific">Flavobacterium procerum</name>
    <dbReference type="NCBI Taxonomy" id="1455569"/>
    <lineage>
        <taxon>Bacteria</taxon>
        <taxon>Pseudomonadati</taxon>
        <taxon>Bacteroidota</taxon>
        <taxon>Flavobacteriia</taxon>
        <taxon>Flavobacteriales</taxon>
        <taxon>Flavobacteriaceae</taxon>
        <taxon>Flavobacterium</taxon>
    </lineage>
</organism>
<dbReference type="InterPro" id="IPR028098">
    <property type="entry name" value="Glyco_trans_4-like_N"/>
</dbReference>
<dbReference type="EC" id="2.4.-.-" evidence="4"/>
<dbReference type="Proteomes" id="UP001589734">
    <property type="component" value="Unassembled WGS sequence"/>
</dbReference>
<evidence type="ECO:0000259" key="3">
    <source>
        <dbReference type="Pfam" id="PF13439"/>
    </source>
</evidence>
<sequence>MKILRVISSMHPRNGGPCQGIRNATPYFDKAGITTEVVCMDDEATSYPLTDDFTIYKVGNGKTSYQYQPKLLKWLEEHIQKYDFVIVHGLWQYHNLAVYKAIKSAKKKKQYVPKIVIMPHGMLDPYFQKASERKWKALRNKLVWSLIEKKCISHADAIFYTCEEEMKLATTTFKNYNPKKVFNVGYGIQMPPENNVLFEEEFHKSCPTVKGKKYFLFLSRIHEKKGVDLLINSYNELSQKSLDFPDLVVAGPLESNYASEMVILASKNPKIHFSGMLSGKSKWGAFYNCQAYFLPSHQENFGIAIVEAMACKKPVLVTINVNIWREIHQGGGGWVVDLHRKDGFRNALLEILEQSDKDIMKKGLKAFETYQNKFDIDTCANKFIQTLENI</sequence>
<dbReference type="SUPFAM" id="SSF53756">
    <property type="entry name" value="UDP-Glycosyltransferase/glycogen phosphorylase"/>
    <property type="match status" value="1"/>
</dbReference>
<proteinExistence type="predicted"/>
<evidence type="ECO:0000259" key="2">
    <source>
        <dbReference type="Pfam" id="PF00534"/>
    </source>
</evidence>
<keyword evidence="5" id="KW-1185">Reference proteome</keyword>
<dbReference type="PANTHER" id="PTHR46401">
    <property type="entry name" value="GLYCOSYLTRANSFERASE WBBK-RELATED"/>
    <property type="match status" value="1"/>
</dbReference>
<evidence type="ECO:0000313" key="5">
    <source>
        <dbReference type="Proteomes" id="UP001589734"/>
    </source>
</evidence>
<gene>
    <name evidence="4" type="ORF">ACFFLS_23095</name>
</gene>
<feature type="domain" description="Glycosyltransferase subfamily 4-like N-terminal" evidence="3">
    <location>
        <begin position="21"/>
        <end position="173"/>
    </location>
</feature>
<dbReference type="Pfam" id="PF13439">
    <property type="entry name" value="Glyco_transf_4"/>
    <property type="match status" value="1"/>
</dbReference>
<name>A0ABV6BX00_9FLAO</name>
<dbReference type="Pfam" id="PF00534">
    <property type="entry name" value="Glycos_transf_1"/>
    <property type="match status" value="1"/>
</dbReference>
<comment type="caution">
    <text evidence="4">The sequence shown here is derived from an EMBL/GenBank/DDBJ whole genome shotgun (WGS) entry which is preliminary data.</text>
</comment>
<dbReference type="RefSeq" id="WP_379683049.1">
    <property type="nucleotide sequence ID" value="NZ_JBHLYW010000029.1"/>
</dbReference>
<dbReference type="PANTHER" id="PTHR46401:SF2">
    <property type="entry name" value="GLYCOSYLTRANSFERASE WBBK-RELATED"/>
    <property type="match status" value="1"/>
</dbReference>
<dbReference type="InterPro" id="IPR001296">
    <property type="entry name" value="Glyco_trans_1"/>
</dbReference>
<accession>A0ABV6BX00</accession>
<dbReference type="Gene3D" id="3.40.50.2000">
    <property type="entry name" value="Glycogen Phosphorylase B"/>
    <property type="match status" value="2"/>
</dbReference>
<evidence type="ECO:0000256" key="1">
    <source>
        <dbReference type="ARBA" id="ARBA00022679"/>
    </source>
</evidence>